<dbReference type="RefSeq" id="WP_250199508.1">
    <property type="nucleotide sequence ID" value="NZ_CP097636.1"/>
</dbReference>
<dbReference type="InterPro" id="IPR046373">
    <property type="entry name" value="Acyl-CoA_Oxase/DH_mid-dom_sf"/>
</dbReference>
<comment type="cofactor">
    <cofactor evidence="1">
        <name>FAD</name>
        <dbReference type="ChEBI" id="CHEBI:57692"/>
    </cofactor>
</comment>
<evidence type="ECO:0000313" key="8">
    <source>
        <dbReference type="EMBL" id="URI11312.1"/>
    </source>
</evidence>
<name>A0ABY4SGQ4_AQUTE</name>
<gene>
    <name evidence="8" type="ORF">MW290_20385</name>
</gene>
<evidence type="ECO:0000256" key="3">
    <source>
        <dbReference type="ARBA" id="ARBA00022630"/>
    </source>
</evidence>
<feature type="domain" description="Acyl-CoA dehydrogenase/oxidase N-terminal" evidence="7">
    <location>
        <begin position="81"/>
        <end position="159"/>
    </location>
</feature>
<evidence type="ECO:0000313" key="9">
    <source>
        <dbReference type="Proteomes" id="UP001056201"/>
    </source>
</evidence>
<dbReference type="Proteomes" id="UP001056201">
    <property type="component" value="Chromosome 2"/>
</dbReference>
<reference evidence="8" key="1">
    <citation type="submission" date="2022-05" db="EMBL/GenBank/DDBJ databases">
        <title>An RpoN-dependent PEP-CTERM gene is involved in floc formation of an Aquincola tertiaricarbonis strain.</title>
        <authorList>
            <person name="Qiu D."/>
            <person name="Xia M."/>
        </authorList>
    </citation>
    <scope>NUCLEOTIDE SEQUENCE</scope>
    <source>
        <strain evidence="8">RN12</strain>
    </source>
</reference>
<dbReference type="InterPro" id="IPR037069">
    <property type="entry name" value="AcylCoA_DH/ox_N_sf"/>
</dbReference>
<dbReference type="Gene3D" id="1.20.140.10">
    <property type="entry name" value="Butyryl-CoA Dehydrogenase, subunit A, domain 3"/>
    <property type="match status" value="1"/>
</dbReference>
<evidence type="ECO:0000256" key="4">
    <source>
        <dbReference type="ARBA" id="ARBA00022827"/>
    </source>
</evidence>
<comment type="similarity">
    <text evidence="2">Belongs to the acyl-CoA dehydrogenase family.</text>
</comment>
<dbReference type="InterPro" id="IPR006091">
    <property type="entry name" value="Acyl-CoA_Oxase/DH_mid-dom"/>
</dbReference>
<dbReference type="SUPFAM" id="SSF47203">
    <property type="entry name" value="Acyl-CoA dehydrogenase C-terminal domain-like"/>
    <property type="match status" value="1"/>
</dbReference>
<dbReference type="InterPro" id="IPR009075">
    <property type="entry name" value="AcylCo_DH/oxidase_C"/>
</dbReference>
<accession>A0ABY4SGQ4</accession>
<feature type="domain" description="Acyl-CoA dehydrogenase/oxidase C-terminal" evidence="5">
    <location>
        <begin position="287"/>
        <end position="447"/>
    </location>
</feature>
<protein>
    <submittedName>
        <fullName evidence="8">Acyl-CoA dehydrogenase family protein</fullName>
    </submittedName>
</protein>
<evidence type="ECO:0000256" key="2">
    <source>
        <dbReference type="ARBA" id="ARBA00009347"/>
    </source>
</evidence>
<keyword evidence="4" id="KW-0274">FAD</keyword>
<dbReference type="EMBL" id="CP097636">
    <property type="protein sequence ID" value="URI11312.1"/>
    <property type="molecule type" value="Genomic_DNA"/>
</dbReference>
<dbReference type="Gene3D" id="2.40.110.10">
    <property type="entry name" value="Butyryl-CoA Dehydrogenase, subunit A, domain 2"/>
    <property type="match status" value="1"/>
</dbReference>
<proteinExistence type="inferred from homology"/>
<dbReference type="PANTHER" id="PTHR42803:SF1">
    <property type="entry name" value="BROAD-SPECIFICITY LINEAR ACYL-COA DEHYDROGENASE FADE5"/>
    <property type="match status" value="1"/>
</dbReference>
<keyword evidence="9" id="KW-1185">Reference proteome</keyword>
<dbReference type="SUPFAM" id="SSF56645">
    <property type="entry name" value="Acyl-CoA dehydrogenase NM domain-like"/>
    <property type="match status" value="1"/>
</dbReference>
<keyword evidence="3" id="KW-0285">Flavoprotein</keyword>
<dbReference type="Pfam" id="PF02770">
    <property type="entry name" value="Acyl-CoA_dh_M"/>
    <property type="match status" value="1"/>
</dbReference>
<dbReference type="InterPro" id="IPR052166">
    <property type="entry name" value="Diverse_Acyl-CoA_DH"/>
</dbReference>
<dbReference type="PANTHER" id="PTHR42803">
    <property type="entry name" value="ACYL-COA DEHYDROGENASE"/>
    <property type="match status" value="1"/>
</dbReference>
<dbReference type="InterPro" id="IPR036250">
    <property type="entry name" value="AcylCo_DH-like_C"/>
</dbReference>
<dbReference type="InterPro" id="IPR009100">
    <property type="entry name" value="AcylCoA_DH/oxidase_NM_dom_sf"/>
</dbReference>
<dbReference type="Gene3D" id="1.10.540.10">
    <property type="entry name" value="Acyl-CoA dehydrogenase/oxidase, N-terminal domain"/>
    <property type="match status" value="1"/>
</dbReference>
<evidence type="ECO:0000256" key="1">
    <source>
        <dbReference type="ARBA" id="ARBA00001974"/>
    </source>
</evidence>
<dbReference type="Pfam" id="PF02771">
    <property type="entry name" value="Acyl-CoA_dh_N"/>
    <property type="match status" value="1"/>
</dbReference>
<sequence length="576" mass="60561">MQSYTPPLREMRFVIEEVLQAPAAWAAMPAHADLDIDTAAAVLEEAGRFASGLLAPLNAVGDRQGCRLADDGRVHTPEGFADAYRAFVQGGWPALACAPEHGGQGLPMLLDAAVGEMWAAANHGWTMYPGLLHGAYDCLRHHADPALQALYLPKVASGEWLATMHLTEPQAGSDLGLLRSRAEPAGMGLGGLPGLPAYRLHGVKQFISGAAHDLADNTVHLVLARLPDAPAGSRGLSLFLAPQRLPDGSHNPVRCTGLEHKMGLHGSATCAVALEGALGWLVGQPHRGLQAMFVMMNAARLHVGLQGLGHLEQAQRHAWAYARERVQGRGRPIAEHPAMRRLLWTLRADAEAGRVLAYETAMLLDTAHHGADADQRAEAEGQASLLTPVVKAGLTALGHHGADAALQVWGGTGYTRDAGIEQTVRDSRVAMLYEGTNEIQALDLLQRKVLGDQGAAFGRRLAAIQARAEAAPAGLAGEAAAVRHAVQAARAALEALAPQAEDTDRVGAAADDFLAGSTRLLLADAALRIAQAAAPGAAEDPWRAERLAAARWGLLRGAPEAVFAFGRVSSPVALPA</sequence>
<dbReference type="InterPro" id="IPR013786">
    <property type="entry name" value="AcylCoA_DH/ox_N"/>
</dbReference>
<evidence type="ECO:0000259" key="7">
    <source>
        <dbReference type="Pfam" id="PF02771"/>
    </source>
</evidence>
<evidence type="ECO:0000259" key="6">
    <source>
        <dbReference type="Pfam" id="PF02770"/>
    </source>
</evidence>
<organism evidence="8 9">
    <name type="scientific">Aquincola tertiaricarbonis</name>
    <dbReference type="NCBI Taxonomy" id="391953"/>
    <lineage>
        <taxon>Bacteria</taxon>
        <taxon>Pseudomonadati</taxon>
        <taxon>Pseudomonadota</taxon>
        <taxon>Betaproteobacteria</taxon>
        <taxon>Burkholderiales</taxon>
        <taxon>Sphaerotilaceae</taxon>
        <taxon>Aquincola</taxon>
    </lineage>
</organism>
<feature type="domain" description="Acyl-CoA oxidase/dehydrogenase middle" evidence="6">
    <location>
        <begin position="164"/>
        <end position="275"/>
    </location>
</feature>
<dbReference type="Pfam" id="PF00441">
    <property type="entry name" value="Acyl-CoA_dh_1"/>
    <property type="match status" value="1"/>
</dbReference>
<evidence type="ECO:0000259" key="5">
    <source>
        <dbReference type="Pfam" id="PF00441"/>
    </source>
</evidence>